<keyword evidence="2" id="KW-1185">Reference proteome</keyword>
<accession>A0A1T4SWI3</accession>
<dbReference type="Proteomes" id="UP000190092">
    <property type="component" value="Unassembled WGS sequence"/>
</dbReference>
<dbReference type="EMBL" id="FUWJ01000010">
    <property type="protein sequence ID" value="SKA32620.1"/>
    <property type="molecule type" value="Genomic_DNA"/>
</dbReference>
<evidence type="ECO:0000313" key="1">
    <source>
        <dbReference type="EMBL" id="SKA32620.1"/>
    </source>
</evidence>
<dbReference type="AlphaFoldDB" id="A0A1T4SWI3"/>
<protein>
    <submittedName>
        <fullName evidence="1">Uncharacterized protein</fullName>
    </submittedName>
</protein>
<reference evidence="2" key="1">
    <citation type="submission" date="2017-02" db="EMBL/GenBank/DDBJ databases">
        <authorList>
            <person name="Varghese N."/>
            <person name="Submissions S."/>
        </authorList>
    </citation>
    <scope>NUCLEOTIDE SEQUENCE [LARGE SCALE GENOMIC DNA]</scope>
    <source>
        <strain evidence="2">ATCC 27094</strain>
    </source>
</reference>
<gene>
    <name evidence="1" type="ORF">SAMN02745126_05287</name>
</gene>
<name>A0A1T4SWI3_9HYPH</name>
<sequence length="77" mass="8252">MTYVTLLVQTALIASVFLAGLATSADHRIESRSVPWIAVSSPVPSASHQASRLHCRLYFGCAPEARSLGESPALQKE</sequence>
<organism evidence="1 2">
    <name type="scientific">Enhydrobacter aerosaccus</name>
    <dbReference type="NCBI Taxonomy" id="225324"/>
    <lineage>
        <taxon>Bacteria</taxon>
        <taxon>Pseudomonadati</taxon>
        <taxon>Pseudomonadota</taxon>
        <taxon>Alphaproteobacteria</taxon>
        <taxon>Hyphomicrobiales</taxon>
        <taxon>Enhydrobacter</taxon>
    </lineage>
</organism>
<proteinExistence type="predicted"/>
<evidence type="ECO:0000313" key="2">
    <source>
        <dbReference type="Proteomes" id="UP000190092"/>
    </source>
</evidence>
<dbReference type="STRING" id="225324.SAMN02745126_05287"/>